<comment type="catalytic activity">
    <reaction evidence="1">
        <text>Hydrolysis of alkylated DNA, releasing 3-methyladenine, 3-methylguanine, 7-methylguanine and 7-methyladenine.</text>
        <dbReference type="EC" id="3.2.2.21"/>
    </reaction>
</comment>
<evidence type="ECO:0000313" key="5">
    <source>
        <dbReference type="EMBL" id="MBJ7598984.1"/>
    </source>
</evidence>
<dbReference type="GO" id="GO:0003905">
    <property type="term" value="F:alkylbase DNA N-glycosylase activity"/>
    <property type="evidence" value="ECO:0007669"/>
    <property type="project" value="UniProtKB-EC"/>
</dbReference>
<evidence type="ECO:0000256" key="4">
    <source>
        <dbReference type="ARBA" id="ARBA00023204"/>
    </source>
</evidence>
<evidence type="ECO:0000256" key="1">
    <source>
        <dbReference type="ARBA" id="ARBA00000086"/>
    </source>
</evidence>
<proteinExistence type="predicted"/>
<evidence type="ECO:0000256" key="3">
    <source>
        <dbReference type="ARBA" id="ARBA00022763"/>
    </source>
</evidence>
<sequence length="299" mass="33128">MSLHYRPARPLDLAATLRPIRRGGADPALRWTSEGAWRATRTPLGPGTELLRQARDGTVLVDAWGPGAEWLVDRAPRLLGSLDDDSDFEPRHPVLKELRRRFPGLRLCRTESVWEAALAAILEQMVPTVEAAGSWRGILRSLGEPAPGPLPGLILPPSFEQIGRLPYHALHPLRIERRRAETLRRAALAERRLQEAVEMPLPEARRRLCALPGMGAWTAAEIALVALGDADAVSVGDYHLPHMVSWALAGESRSSDARMLELLEPYRGHRGRVIRLLVMAGMGAPRYGPRRALRNWSAT</sequence>
<dbReference type="EC" id="3.2.2.21" evidence="2"/>
<evidence type="ECO:0000256" key="2">
    <source>
        <dbReference type="ARBA" id="ARBA00012000"/>
    </source>
</evidence>
<dbReference type="Gene3D" id="1.10.340.30">
    <property type="entry name" value="Hypothetical protein, domain 2"/>
    <property type="match status" value="1"/>
</dbReference>
<organism evidence="5 6">
    <name type="scientific">Candidatus Nephthysia bennettiae</name>
    <dbReference type="NCBI Taxonomy" id="3127016"/>
    <lineage>
        <taxon>Bacteria</taxon>
        <taxon>Bacillati</taxon>
        <taxon>Candidatus Dormiibacterota</taxon>
        <taxon>Candidatus Dormibacteria</taxon>
        <taxon>Candidatus Dormibacterales</taxon>
        <taxon>Candidatus Dormibacteraceae</taxon>
        <taxon>Candidatus Nephthysia</taxon>
    </lineage>
</organism>
<keyword evidence="3" id="KW-0227">DNA damage</keyword>
<dbReference type="SUPFAM" id="SSF48150">
    <property type="entry name" value="DNA-glycosylase"/>
    <property type="match status" value="1"/>
</dbReference>
<dbReference type="AlphaFoldDB" id="A0A934N9S3"/>
<evidence type="ECO:0000313" key="6">
    <source>
        <dbReference type="Proteomes" id="UP000612893"/>
    </source>
</evidence>
<dbReference type="InterPro" id="IPR003265">
    <property type="entry name" value="HhH-GPD_domain"/>
</dbReference>
<dbReference type="GO" id="GO:0006281">
    <property type="term" value="P:DNA repair"/>
    <property type="evidence" value="ECO:0007669"/>
    <property type="project" value="UniProtKB-KW"/>
</dbReference>
<name>A0A934N9S3_9BACT</name>
<gene>
    <name evidence="5" type="ORF">JF922_12990</name>
</gene>
<dbReference type="EMBL" id="JAEKNR010000136">
    <property type="protein sequence ID" value="MBJ7598984.1"/>
    <property type="molecule type" value="Genomic_DNA"/>
</dbReference>
<dbReference type="InterPro" id="IPR051912">
    <property type="entry name" value="Alkylbase_DNA_Glycosylase/TA"/>
</dbReference>
<keyword evidence="6" id="KW-1185">Reference proteome</keyword>
<reference evidence="5" key="1">
    <citation type="submission" date="2020-10" db="EMBL/GenBank/DDBJ databases">
        <title>Ca. Dormibacterota MAGs.</title>
        <authorList>
            <person name="Montgomery K."/>
        </authorList>
    </citation>
    <scope>NUCLEOTIDE SEQUENCE [LARGE SCALE GENOMIC DNA]</scope>
    <source>
        <strain evidence="5">SC8812_S17_10</strain>
    </source>
</reference>
<dbReference type="Proteomes" id="UP000612893">
    <property type="component" value="Unassembled WGS sequence"/>
</dbReference>
<protein>
    <recommendedName>
        <fullName evidence="2">DNA-3-methyladenine glycosylase II</fullName>
        <ecNumber evidence="2">3.2.2.21</ecNumber>
    </recommendedName>
</protein>
<dbReference type="PANTHER" id="PTHR43003:SF6">
    <property type="entry name" value="DNA GLYCOSYLASE"/>
    <property type="match status" value="1"/>
</dbReference>
<dbReference type="CDD" id="cd00056">
    <property type="entry name" value="ENDO3c"/>
    <property type="match status" value="1"/>
</dbReference>
<dbReference type="PANTHER" id="PTHR43003">
    <property type="entry name" value="DNA-3-METHYLADENINE GLYCOSYLASE"/>
    <property type="match status" value="1"/>
</dbReference>
<accession>A0A934N9S3</accession>
<keyword evidence="4" id="KW-0234">DNA repair</keyword>
<comment type="caution">
    <text evidence="5">The sequence shown here is derived from an EMBL/GenBank/DDBJ whole genome shotgun (WGS) entry which is preliminary data.</text>
</comment>
<dbReference type="InterPro" id="IPR011257">
    <property type="entry name" value="DNA_glycosylase"/>
</dbReference>